<evidence type="ECO:0000313" key="1">
    <source>
        <dbReference type="EMBL" id="QEE24796.1"/>
    </source>
</evidence>
<dbReference type="KEGG" id="rgl:CS053_10020"/>
<evidence type="ECO:0000313" key="2">
    <source>
        <dbReference type="Proteomes" id="UP000321807"/>
    </source>
</evidence>
<proteinExistence type="predicted"/>
<gene>
    <name evidence="1" type="ORF">CS053_10020</name>
</gene>
<accession>A0A5B9E3L4</accession>
<dbReference type="Proteomes" id="UP000321807">
    <property type="component" value="Chromosome"/>
</dbReference>
<dbReference type="EMBL" id="CP042807">
    <property type="protein sequence ID" value="QEE24796.1"/>
    <property type="molecule type" value="Genomic_DNA"/>
</dbReference>
<organism evidence="1 2">
    <name type="scientific">Rhodanobacter glycinis</name>
    <dbReference type="NCBI Taxonomy" id="582702"/>
    <lineage>
        <taxon>Bacteria</taxon>
        <taxon>Pseudomonadati</taxon>
        <taxon>Pseudomonadota</taxon>
        <taxon>Gammaproteobacteria</taxon>
        <taxon>Lysobacterales</taxon>
        <taxon>Rhodanobacteraceae</taxon>
        <taxon>Rhodanobacter</taxon>
    </lineage>
</organism>
<dbReference type="RefSeq" id="WP_147627316.1">
    <property type="nucleotide sequence ID" value="NZ_CP042807.1"/>
</dbReference>
<protein>
    <submittedName>
        <fullName evidence="1">Uncharacterized protein</fullName>
    </submittedName>
</protein>
<reference evidence="1 2" key="1">
    <citation type="submission" date="2019-08" db="EMBL/GenBank/DDBJ databases">
        <title>Complete genome sequence of Rhodanobacter glycinis strain T01E-68 isolated from tomato root.</title>
        <authorList>
            <person name="Weon H.-Y."/>
            <person name="Lee S.A."/>
        </authorList>
    </citation>
    <scope>NUCLEOTIDE SEQUENCE [LARGE SCALE GENOMIC DNA]</scope>
    <source>
        <strain evidence="1 2">T01E-68</strain>
    </source>
</reference>
<name>A0A5B9E3L4_9GAMM</name>
<sequence length="106" mass="11765">MDLAEAFERGRNAYASGHLPQYTIFQDEFGHVAVFSEHAQSTSLLNGVRIHDFSTSNGRIWMSASTRQVQAFDRFLFSLSMQPFGVLPVLMAGTKWQLRVAPTGGA</sequence>
<dbReference type="AlphaFoldDB" id="A0A5B9E3L4"/>